<dbReference type="GO" id="GO:0005635">
    <property type="term" value="C:nuclear envelope"/>
    <property type="evidence" value="ECO:0007669"/>
    <property type="project" value="TreeGrafter"/>
</dbReference>
<reference evidence="7 8" key="1">
    <citation type="journal article" date="2013" name="Plant Cell">
        <title>The transition from a phytopathogenic smut ancestor to an anamorphic biocontrol agent deciphered by comparative whole-genome analysis.</title>
        <authorList>
            <person name="Lefebvre F."/>
            <person name="Joly D.L."/>
            <person name="Labbe C."/>
            <person name="Teichmann B."/>
            <person name="Linning R."/>
            <person name="Belzile F."/>
            <person name="Bakkeren G."/>
            <person name="Belanger R.R."/>
        </authorList>
    </citation>
    <scope>NUCLEOTIDE SEQUENCE [LARGE SCALE GENOMIC DNA]</scope>
    <source>
        <strain evidence="7 8">PF-1</strain>
    </source>
</reference>
<comment type="subcellular location">
    <subcellularLocation>
        <location evidence="1">Nucleus</location>
    </subcellularLocation>
</comment>
<dbReference type="GeneID" id="19317567"/>
<dbReference type="Gene3D" id="1.25.10.10">
    <property type="entry name" value="Leucine-rich Repeat Variant"/>
    <property type="match status" value="1"/>
</dbReference>
<name>A0A061HAV6_9BASI</name>
<sequence>MAEHQLAALLEATLSPDNATRSEAERELSAIQGPDSDAQGNVGLALVNLLLDASLALHLRQSAGIALRKFITRRWSPYFDPFAGSPAVDAAVKDQIRQRLLQGLADPQRKVRLATSYAISTIAGPDYPDQYPQLLPCLQHLLQQDDPHAIHGAMTLLCDFVKVEMDEVQLMQVAREVLPTLEELLADEQRHTPHIRARCILVFRQCLTTLFMVRESFPDVAKQASNELLPRWLSAMESLLAKDAAAELQSGGERGWETLSLRNEIFKTLKVAAMFRSQFKSHVDGLIRLSLANLSSLLPVFTRVYLSSSSDVTPPAGEEGDDDVAADLPSLACSILDFIAEASRGDRCRAVFLSGGTGGDGAETEALSQLVALLLVYVDMTTDDEDNWANDANAFIADEDDETLAYSLRIATADLLGTLIEDYPGPALRCLGREVERRVQQGSASKARGEEEWWKAPEGVLTAIGNNAEAITEILDAQSASGQSNLDVEAIFTNVVLPNVGADAPPFLQGRGFVFASQFASTLPQELAVQFLEAAVNAIDSDAASLPVKISAVRTIKNFFRHLPSRTVAPFAGRIVRQLGPLLTQASEDTLVLVVETIQSVVVEDEEAAHTAEGPLPPIVEPQVIGSIVQAALQIWAPNARDVILLSVVSDLLESLAGSRQQGVPDVVVQSSMPLLAAAIGSGIEQQDNEPSALAETAVELAKSVLDGAESAALRGVVAILCPNLLKVLKVSEDRDVQQNGIECLTLLVRKCGPELLAWREPAAASAPSAVESILEVVARQLAPTDSSESGGLAIGDLVIALLRKAGDQIGPVLPQLVDAMVRRLATAQTGTFCQSLIVPIAFLMHRDDAQAKQVMDLLEGIAIAPSTGGGGGADEASSAAASGSGLEVLLRKWVENADTLQGFWQQRISAMALCKVVGSGRRLLGEVVVRGDLIPDTSNVIRTRSRAKTMPHQYTQVPLLAKMVKLLIKDWTQATRGPPDASAAGGLGEAAGARTPETDDEDGEWDDDDADDIHGGAGAGAKSRNKDLAFLSDMLGPGGLEALNADGGDGDDDFWSLNPSERDPDILNDAVYSMDFKAFLEEFFLGLSQSRGEDLQRVYSLLNDEEQKWVRMAVEAAGRRQ</sequence>
<evidence type="ECO:0000256" key="2">
    <source>
        <dbReference type="ARBA" id="ARBA00022448"/>
    </source>
</evidence>
<keyword evidence="2" id="KW-0813">Transport</keyword>
<proteinExistence type="predicted"/>
<evidence type="ECO:0000256" key="3">
    <source>
        <dbReference type="ARBA" id="ARBA00022927"/>
    </source>
</evidence>
<dbReference type="PROSITE" id="PS50166">
    <property type="entry name" value="IMPORTIN_B_NT"/>
    <property type="match status" value="1"/>
</dbReference>
<dbReference type="InterPro" id="IPR016024">
    <property type="entry name" value="ARM-type_fold"/>
</dbReference>
<feature type="domain" description="Importin N-terminal" evidence="6">
    <location>
        <begin position="24"/>
        <end position="106"/>
    </location>
</feature>
<evidence type="ECO:0000256" key="5">
    <source>
        <dbReference type="SAM" id="MobiDB-lite"/>
    </source>
</evidence>
<dbReference type="InterPro" id="IPR011989">
    <property type="entry name" value="ARM-like"/>
</dbReference>
<keyword evidence="4" id="KW-0539">Nucleus</keyword>
<dbReference type="PANTHER" id="PTHR10997">
    <property type="entry name" value="IMPORTIN-7, 8, 11"/>
    <property type="match status" value="1"/>
</dbReference>
<dbReference type="GO" id="GO:0031267">
    <property type="term" value="F:small GTPase binding"/>
    <property type="evidence" value="ECO:0007669"/>
    <property type="project" value="InterPro"/>
</dbReference>
<dbReference type="RefSeq" id="XP_007879165.1">
    <property type="nucleotide sequence ID" value="XM_007880974.1"/>
</dbReference>
<protein>
    <recommendedName>
        <fullName evidence="6">Importin N-terminal domain-containing protein</fullName>
    </recommendedName>
</protein>
<feature type="region of interest" description="Disordered" evidence="5">
    <location>
        <begin position="976"/>
        <end position="1023"/>
    </location>
</feature>
<keyword evidence="3" id="KW-0653">Protein transport</keyword>
<dbReference type="SMART" id="SM00913">
    <property type="entry name" value="IBN_N"/>
    <property type="match status" value="1"/>
</dbReference>
<dbReference type="EMBL" id="KE361632">
    <property type="protein sequence ID" value="EPQ29170.1"/>
    <property type="molecule type" value="Genomic_DNA"/>
</dbReference>
<feature type="compositionally biased region" description="Acidic residues" evidence="5">
    <location>
        <begin position="999"/>
        <end position="1012"/>
    </location>
</feature>
<dbReference type="GO" id="GO:0005829">
    <property type="term" value="C:cytosol"/>
    <property type="evidence" value="ECO:0007669"/>
    <property type="project" value="TreeGrafter"/>
</dbReference>
<dbReference type="InterPro" id="IPR001494">
    <property type="entry name" value="Importin-beta_N"/>
</dbReference>
<gene>
    <name evidence="7" type="ORF">PFL1_03457</name>
</gene>
<evidence type="ECO:0000259" key="6">
    <source>
        <dbReference type="PROSITE" id="PS50166"/>
    </source>
</evidence>
<dbReference type="Proteomes" id="UP000053664">
    <property type="component" value="Unassembled WGS sequence"/>
</dbReference>
<evidence type="ECO:0000313" key="7">
    <source>
        <dbReference type="EMBL" id="EPQ29170.1"/>
    </source>
</evidence>
<dbReference type="AlphaFoldDB" id="A0A061HAV6"/>
<accession>A0A061HAV6</accession>
<dbReference type="PANTHER" id="PTHR10997:SF9">
    <property type="entry name" value="IMPORTIN-9"/>
    <property type="match status" value="1"/>
</dbReference>
<dbReference type="InterPro" id="IPR056840">
    <property type="entry name" value="HEAT_IPO9_central"/>
</dbReference>
<evidence type="ECO:0000256" key="1">
    <source>
        <dbReference type="ARBA" id="ARBA00004123"/>
    </source>
</evidence>
<dbReference type="Pfam" id="PF25018">
    <property type="entry name" value="HEAT_IPO9_c"/>
    <property type="match status" value="1"/>
</dbReference>
<evidence type="ECO:0000313" key="8">
    <source>
        <dbReference type="Proteomes" id="UP000053664"/>
    </source>
</evidence>
<dbReference type="eggNOG" id="KOG2274">
    <property type="taxonomic scope" value="Eukaryota"/>
</dbReference>
<dbReference type="HOGENOM" id="CLU_008920_1_1_1"/>
<organism evidence="7 8">
    <name type="scientific">Pseudozyma flocculosa PF-1</name>
    <dbReference type="NCBI Taxonomy" id="1277687"/>
    <lineage>
        <taxon>Eukaryota</taxon>
        <taxon>Fungi</taxon>
        <taxon>Dikarya</taxon>
        <taxon>Basidiomycota</taxon>
        <taxon>Ustilaginomycotina</taxon>
        <taxon>Ustilaginomycetes</taxon>
        <taxon>Ustilaginales</taxon>
        <taxon>Ustilaginaceae</taxon>
        <taxon>Pseudozyma</taxon>
    </lineage>
</organism>
<dbReference type="SUPFAM" id="SSF48371">
    <property type="entry name" value="ARM repeat"/>
    <property type="match status" value="1"/>
</dbReference>
<dbReference type="OrthoDB" id="431626at2759"/>
<dbReference type="Pfam" id="PF03810">
    <property type="entry name" value="IBN_N"/>
    <property type="match status" value="1"/>
</dbReference>
<evidence type="ECO:0000256" key="4">
    <source>
        <dbReference type="ARBA" id="ARBA00023242"/>
    </source>
</evidence>
<dbReference type="KEGG" id="pfp:PFL1_03457"/>
<dbReference type="GO" id="GO:0006606">
    <property type="term" value="P:protein import into nucleus"/>
    <property type="evidence" value="ECO:0007669"/>
    <property type="project" value="TreeGrafter"/>
</dbReference>